<dbReference type="GO" id="GO:0030295">
    <property type="term" value="F:protein kinase activator activity"/>
    <property type="evidence" value="ECO:0007669"/>
    <property type="project" value="TreeGrafter"/>
</dbReference>
<evidence type="ECO:0000313" key="5">
    <source>
        <dbReference type="Ensembl" id="ENSVURP00010000897.1"/>
    </source>
</evidence>
<proteinExistence type="inferred from homology"/>
<dbReference type="AlphaFoldDB" id="A0A4X2JUY8"/>
<sequence length="52" mass="5889">MAVSQLACTYSALILHDDQVTVTEDKINGLMKKNPRSLIMTWALVCLTKYFL</sequence>
<evidence type="ECO:0000256" key="1">
    <source>
        <dbReference type="ARBA" id="ARBA00003362"/>
    </source>
</evidence>
<dbReference type="GeneTree" id="ENSGT01140000282711"/>
<accession>A0A4X2JUY8</accession>
<organism evidence="5 6">
    <name type="scientific">Vombatus ursinus</name>
    <name type="common">Common wombat</name>
    <dbReference type="NCBI Taxonomy" id="29139"/>
    <lineage>
        <taxon>Eukaryota</taxon>
        <taxon>Metazoa</taxon>
        <taxon>Chordata</taxon>
        <taxon>Craniata</taxon>
        <taxon>Vertebrata</taxon>
        <taxon>Euteleostomi</taxon>
        <taxon>Mammalia</taxon>
        <taxon>Metatheria</taxon>
        <taxon>Diprotodontia</taxon>
        <taxon>Vombatidae</taxon>
        <taxon>Vombatus</taxon>
    </lineage>
</organism>
<dbReference type="GO" id="GO:0002181">
    <property type="term" value="P:cytoplasmic translation"/>
    <property type="evidence" value="ECO:0007669"/>
    <property type="project" value="TreeGrafter"/>
</dbReference>
<keyword evidence="4" id="KW-0687">Ribonucleoprotein</keyword>
<dbReference type="STRING" id="29139.ENSVURP00010000897"/>
<keyword evidence="3" id="KW-0689">Ribosomal protein</keyword>
<dbReference type="PANTHER" id="PTHR45696">
    <property type="entry name" value="60S ACIDIC RIBOSOMAL PROTEIN P1"/>
    <property type="match status" value="1"/>
</dbReference>
<reference evidence="5" key="2">
    <citation type="submission" date="2025-08" db="UniProtKB">
        <authorList>
            <consortium name="Ensembl"/>
        </authorList>
    </citation>
    <scope>IDENTIFICATION</scope>
</reference>
<evidence type="ECO:0000256" key="2">
    <source>
        <dbReference type="ARBA" id="ARBA00005436"/>
    </source>
</evidence>
<dbReference type="InterPro" id="IPR038716">
    <property type="entry name" value="P1/P2_N_sf"/>
</dbReference>
<dbReference type="OMA" id="WELISLC"/>
<dbReference type="GO" id="GO:0022625">
    <property type="term" value="C:cytosolic large ribosomal subunit"/>
    <property type="evidence" value="ECO:0007669"/>
    <property type="project" value="TreeGrafter"/>
</dbReference>
<protein>
    <submittedName>
        <fullName evidence="5">Uncharacterized protein</fullName>
    </submittedName>
</protein>
<dbReference type="Gene3D" id="1.10.10.1410">
    <property type="match status" value="1"/>
</dbReference>
<evidence type="ECO:0000313" key="6">
    <source>
        <dbReference type="Proteomes" id="UP000314987"/>
    </source>
</evidence>
<name>A0A4X2JUY8_VOMUR</name>
<comment type="similarity">
    <text evidence="2">Belongs to the eukaryotic ribosomal protein P1/P2 family.</text>
</comment>
<dbReference type="Ensembl" id="ENSVURT00010001039.1">
    <property type="protein sequence ID" value="ENSVURP00010000897.1"/>
    <property type="gene ID" value="ENSVURG00010000789.1"/>
</dbReference>
<reference evidence="5" key="3">
    <citation type="submission" date="2025-09" db="UniProtKB">
        <authorList>
            <consortium name="Ensembl"/>
        </authorList>
    </citation>
    <scope>IDENTIFICATION</scope>
</reference>
<evidence type="ECO:0000256" key="3">
    <source>
        <dbReference type="ARBA" id="ARBA00022980"/>
    </source>
</evidence>
<keyword evidence="6" id="KW-1185">Reference proteome</keyword>
<dbReference type="GO" id="GO:0043021">
    <property type="term" value="F:ribonucleoprotein complex binding"/>
    <property type="evidence" value="ECO:0007669"/>
    <property type="project" value="TreeGrafter"/>
</dbReference>
<comment type="function">
    <text evidence="1">Plays an important role in the elongation step of protein synthesis.</text>
</comment>
<dbReference type="GO" id="GO:0003735">
    <property type="term" value="F:structural constituent of ribosome"/>
    <property type="evidence" value="ECO:0007669"/>
    <property type="project" value="TreeGrafter"/>
</dbReference>
<evidence type="ECO:0000256" key="4">
    <source>
        <dbReference type="ARBA" id="ARBA00023274"/>
    </source>
</evidence>
<reference evidence="6" key="1">
    <citation type="submission" date="2018-12" db="EMBL/GenBank/DDBJ databases">
        <authorList>
            <person name="Yazar S."/>
        </authorList>
    </citation>
    <scope>NUCLEOTIDE SEQUENCE [LARGE SCALE GENOMIC DNA]</scope>
</reference>
<dbReference type="Proteomes" id="UP000314987">
    <property type="component" value="Unassembled WGS sequence"/>
</dbReference>
<dbReference type="PANTHER" id="PTHR45696:SF10">
    <property type="entry name" value="LARGE RIBOSOMAL SUBUNIT PROTEIN P1"/>
    <property type="match status" value="1"/>
</dbReference>